<feature type="domain" description="Bacterial alpha-2-macroglobulin MG10" evidence="1">
    <location>
        <begin position="270"/>
        <end position="373"/>
    </location>
</feature>
<dbReference type="InterPro" id="IPR013783">
    <property type="entry name" value="Ig-like_fold"/>
</dbReference>
<dbReference type="InterPro" id="IPR051802">
    <property type="entry name" value="YfhM-like"/>
</dbReference>
<dbReference type="PANTHER" id="PTHR40094">
    <property type="entry name" value="ALPHA-2-MACROGLOBULIN HOMOLOG"/>
    <property type="match status" value="1"/>
</dbReference>
<dbReference type="SUPFAM" id="SSF48239">
    <property type="entry name" value="Terpenoid cyclases/Protein prenyltransferases"/>
    <property type="match status" value="1"/>
</dbReference>
<evidence type="ECO:0000313" key="2">
    <source>
        <dbReference type="EMBL" id="OQW98641.1"/>
    </source>
</evidence>
<evidence type="ECO:0000313" key="3">
    <source>
        <dbReference type="Proteomes" id="UP000192491"/>
    </source>
</evidence>
<dbReference type="EMBL" id="MTEJ01000741">
    <property type="protein sequence ID" value="OQW98641.1"/>
    <property type="molecule type" value="Genomic_DNA"/>
</dbReference>
<dbReference type="GO" id="GO:0004866">
    <property type="term" value="F:endopeptidase inhibitor activity"/>
    <property type="evidence" value="ECO:0007669"/>
    <property type="project" value="TreeGrafter"/>
</dbReference>
<sequence length="406" mass="43040">MGSIYAGHFLIEAQKQGYSVPLGLLTSWQAYQAKQAQDWTAGSGEDTSSTQAYRLYVLAVAGKPQLGAMNRLRESGKANPQARWLLAAGYLLAGQAEAAQQTTQGLVATELNTALSEQTFSQKLGQLGLQLETLLALKKVQDAELVVQQIAAELGAGTAHNTHDLSWALLSVAHYLSSSQQPLAVQYTLDQGTATPLNSAQPLLSQLLNAQDAAFQLALRNEGDRKLYASVTQRGIAPAGNEQAEASGIDHLQAVLLDKQGNTVWDTTAATGTSTLPLQQGQDYTLNVTVTNPGTAAIKNVALSTLLPSGMEIGTASTDKPAGITYQDVRDDRVLSYFDLAAGETKTVKVKLNAAFLGEFYFPAISGEAMYQPAVRARTAGLAVKIMKVVPALPLTPTPLPQGEMG</sequence>
<dbReference type="Pfam" id="PF17973">
    <property type="entry name" value="bMG10"/>
    <property type="match status" value="1"/>
</dbReference>
<evidence type="ECO:0000259" key="1">
    <source>
        <dbReference type="Pfam" id="PF17973"/>
    </source>
</evidence>
<dbReference type="InterPro" id="IPR008930">
    <property type="entry name" value="Terpenoid_cyclase/PrenylTrfase"/>
</dbReference>
<organism evidence="2 3">
    <name type="scientific">Thiothrix lacustris</name>
    <dbReference type="NCBI Taxonomy" id="525917"/>
    <lineage>
        <taxon>Bacteria</taxon>
        <taxon>Pseudomonadati</taxon>
        <taxon>Pseudomonadota</taxon>
        <taxon>Gammaproteobacteria</taxon>
        <taxon>Thiotrichales</taxon>
        <taxon>Thiotrichaceae</taxon>
        <taxon>Thiothrix</taxon>
    </lineage>
</organism>
<dbReference type="InterPro" id="IPR041246">
    <property type="entry name" value="Bact_MG10"/>
</dbReference>
<dbReference type="Gene3D" id="2.60.40.10">
    <property type="entry name" value="Immunoglobulins"/>
    <property type="match status" value="1"/>
</dbReference>
<gene>
    <name evidence="2" type="ORF">BWK73_52010</name>
</gene>
<comment type="caution">
    <text evidence="2">The sequence shown here is derived from an EMBL/GenBank/DDBJ whole genome shotgun (WGS) entry which is preliminary data.</text>
</comment>
<proteinExistence type="predicted"/>
<reference evidence="2 3" key="1">
    <citation type="submission" date="2017-01" db="EMBL/GenBank/DDBJ databases">
        <title>Novel large sulfur bacteria in the metagenomes of groundwater-fed chemosynthetic microbial mats in the Lake Huron basin.</title>
        <authorList>
            <person name="Sharrar A.M."/>
            <person name="Flood B.E."/>
            <person name="Bailey J.V."/>
            <person name="Jones D.S."/>
            <person name="Biddanda B."/>
            <person name="Ruberg S.A."/>
            <person name="Marcus D.N."/>
            <person name="Dick G.J."/>
        </authorList>
    </citation>
    <scope>NUCLEOTIDE SEQUENCE [LARGE SCALE GENOMIC DNA]</scope>
    <source>
        <strain evidence="2">A8</strain>
    </source>
</reference>
<dbReference type="AlphaFoldDB" id="A0A1Y1Q7P3"/>
<dbReference type="Proteomes" id="UP000192491">
    <property type="component" value="Unassembled WGS sequence"/>
</dbReference>
<name>A0A1Y1Q7P3_9GAMM</name>
<accession>A0A1Y1Q7P3</accession>
<dbReference type="PANTHER" id="PTHR40094:SF1">
    <property type="entry name" value="UBIQUITIN DOMAIN-CONTAINING PROTEIN"/>
    <property type="match status" value="1"/>
</dbReference>
<protein>
    <recommendedName>
        <fullName evidence="1">Bacterial alpha-2-macroglobulin MG10 domain-containing protein</fullName>
    </recommendedName>
</protein>